<dbReference type="RefSeq" id="WP_336557100.1">
    <property type="nucleotide sequence ID" value="NZ_JAYLLN010000001.1"/>
</dbReference>
<dbReference type="InterPro" id="IPR002560">
    <property type="entry name" value="Transposase_DDE"/>
</dbReference>
<sequence length="69" mass="7676">MGLWHNQVENAGIASFESVARSIAAHHQYILHYFDNRSTNARQNLSMQNSKLLGVSFVALGTQHSSCTE</sequence>
<organism evidence="2 3">
    <name type="scientific">Sphingobacterium tenebrionis</name>
    <dbReference type="NCBI Taxonomy" id="3111775"/>
    <lineage>
        <taxon>Bacteria</taxon>
        <taxon>Pseudomonadati</taxon>
        <taxon>Bacteroidota</taxon>
        <taxon>Sphingobacteriia</taxon>
        <taxon>Sphingobacteriales</taxon>
        <taxon>Sphingobacteriaceae</taxon>
        <taxon>Sphingobacterium</taxon>
    </lineage>
</organism>
<name>A0ABU8I0U8_9SPHI</name>
<feature type="domain" description="Transposase IS204/IS1001/IS1096/IS1165 DDE" evidence="1">
    <location>
        <begin position="4"/>
        <end position="42"/>
    </location>
</feature>
<reference evidence="2 3" key="1">
    <citation type="submission" date="2024-01" db="EMBL/GenBank/DDBJ databases">
        <title>Sphingobacterium tenebrionis sp. nov., a novel endophyte isolated from tenebrio molitor intestines.</title>
        <authorList>
            <person name="Zhang C."/>
        </authorList>
    </citation>
    <scope>NUCLEOTIDE SEQUENCE [LARGE SCALE GENOMIC DNA]</scope>
    <source>
        <strain evidence="2 3">PU5-4</strain>
    </source>
</reference>
<gene>
    <name evidence="2" type="ORF">VJ786_00445</name>
</gene>
<evidence type="ECO:0000313" key="3">
    <source>
        <dbReference type="Proteomes" id="UP001363035"/>
    </source>
</evidence>
<protein>
    <submittedName>
        <fullName evidence="2">Transposase</fullName>
    </submittedName>
</protein>
<dbReference type="EMBL" id="JAYLLN010000001">
    <property type="protein sequence ID" value="MEI5983357.1"/>
    <property type="molecule type" value="Genomic_DNA"/>
</dbReference>
<evidence type="ECO:0000259" key="1">
    <source>
        <dbReference type="Pfam" id="PF01610"/>
    </source>
</evidence>
<keyword evidence="3" id="KW-1185">Reference proteome</keyword>
<dbReference type="Proteomes" id="UP001363035">
    <property type="component" value="Unassembled WGS sequence"/>
</dbReference>
<accession>A0ABU8I0U8</accession>
<dbReference type="Pfam" id="PF01610">
    <property type="entry name" value="DDE_Tnp_ISL3"/>
    <property type="match status" value="1"/>
</dbReference>
<comment type="caution">
    <text evidence="2">The sequence shown here is derived from an EMBL/GenBank/DDBJ whole genome shotgun (WGS) entry which is preliminary data.</text>
</comment>
<proteinExistence type="predicted"/>
<evidence type="ECO:0000313" key="2">
    <source>
        <dbReference type="EMBL" id="MEI5983357.1"/>
    </source>
</evidence>